<comment type="caution">
    <text evidence="1">The sequence shown here is derived from an EMBL/GenBank/DDBJ whole genome shotgun (WGS) entry which is preliminary data.</text>
</comment>
<protein>
    <submittedName>
        <fullName evidence="1">Uncharacterized protein</fullName>
    </submittedName>
</protein>
<keyword evidence="2" id="KW-1185">Reference proteome</keyword>
<accession>A0ABT4AUU2</accession>
<gene>
    <name evidence="1" type="ORF">OWR29_08345</name>
</gene>
<proteinExistence type="predicted"/>
<evidence type="ECO:0000313" key="2">
    <source>
        <dbReference type="Proteomes" id="UP001151002"/>
    </source>
</evidence>
<dbReference type="Proteomes" id="UP001151002">
    <property type="component" value="Unassembled WGS sequence"/>
</dbReference>
<organism evidence="1 2">
    <name type="scientific">Paractinoplanes pyxinae</name>
    <dbReference type="NCBI Taxonomy" id="2997416"/>
    <lineage>
        <taxon>Bacteria</taxon>
        <taxon>Bacillati</taxon>
        <taxon>Actinomycetota</taxon>
        <taxon>Actinomycetes</taxon>
        <taxon>Micromonosporales</taxon>
        <taxon>Micromonosporaceae</taxon>
        <taxon>Paractinoplanes</taxon>
    </lineage>
</organism>
<dbReference type="RefSeq" id="WP_267561973.1">
    <property type="nucleotide sequence ID" value="NZ_JAPNTZ010000003.1"/>
</dbReference>
<name>A0ABT4AUU2_9ACTN</name>
<dbReference type="EMBL" id="JAPNTZ010000003">
    <property type="protein sequence ID" value="MCY1138003.1"/>
    <property type="molecule type" value="Genomic_DNA"/>
</dbReference>
<sequence length="114" mass="11958">MKTRGAVEVLCFAFAADVDTAAVLPTLRRLVDDGLIRINDLTLLTRTPGGGDDVAGAWTPLPANDLRLIAGSPGPGPHRSSAGIVDHLVALAQLHLDGVLTLSEVMTAKRRVVK</sequence>
<evidence type="ECO:0000313" key="1">
    <source>
        <dbReference type="EMBL" id="MCY1138003.1"/>
    </source>
</evidence>
<reference evidence="1" key="1">
    <citation type="submission" date="2022-11" db="EMBL/GenBank/DDBJ databases">
        <authorList>
            <person name="Somphong A."/>
            <person name="Phongsopitanun W."/>
        </authorList>
    </citation>
    <scope>NUCLEOTIDE SEQUENCE</scope>
    <source>
        <strain evidence="1">Pm04-4</strain>
    </source>
</reference>